<dbReference type="GO" id="GO:0050270">
    <property type="term" value="F:S-adenosylhomocysteine deaminase activity"/>
    <property type="evidence" value="ECO:0007669"/>
    <property type="project" value="UniProtKB-UniRule"/>
</dbReference>
<dbReference type="InterPro" id="IPR023512">
    <property type="entry name" value="Deaminase_MtaD/DadD"/>
</dbReference>
<dbReference type="SUPFAM" id="SSF51556">
    <property type="entry name" value="Metallo-dependent hydrolases"/>
    <property type="match status" value="1"/>
</dbReference>
<feature type="binding site" evidence="4">
    <location>
        <position position="206"/>
    </location>
    <ligand>
        <name>substrate</name>
    </ligand>
</feature>
<evidence type="ECO:0000259" key="5">
    <source>
        <dbReference type="Pfam" id="PF01979"/>
    </source>
</evidence>
<dbReference type="SUPFAM" id="SSF51338">
    <property type="entry name" value="Composite domain of metallo-dependent hydrolases"/>
    <property type="match status" value="1"/>
</dbReference>
<dbReference type="GO" id="GO:0090614">
    <property type="term" value="F:5'-methylthioadenosine deaminase activity"/>
    <property type="evidence" value="ECO:0007669"/>
    <property type="project" value="UniProtKB-UniRule"/>
</dbReference>
<dbReference type="EC" id="3.5.4.31" evidence="4"/>
<gene>
    <name evidence="4" type="primary">mtaD</name>
    <name evidence="6" type="ORF">CR194_03145</name>
</gene>
<dbReference type="InterPro" id="IPR011059">
    <property type="entry name" value="Metal-dep_hydrolase_composite"/>
</dbReference>
<keyword evidence="7" id="KW-1185">Reference proteome</keyword>
<sequence length="422" mass="46837">MEESHQIFYGYVIVEKGLFKTVGKGSPSSKEIADADEVIDGQGKWLMPGLVNTHGHLGSTLLRGAGDDMPLMDWLKQIMWPNESRFDKETVTIAAQLAMIEMIKSGTTTFLDMYHLFMEDMAELVIDIGMRATLCRGMIGLCSEEEQEQKLAESVKLYKDFHGESDGKISIALSPHAPYTCPPPFMKRAAEEAKKHNMMIHTHVSETRGEVEQHVKEYGKRPIVHLEELGLFHSPCLIAHGVHVNEEEMVILKENDVAVSHNPISNLKLGSGIAPIPEMVSKGITVGLGTDSTASNNNLDLFEEMRMAALIHKGKQENPSVTNSLKTLEMATFKGAEALRISQLGKIRSKFKADFILVDPAAPHLTPWENNRVHSHLVYAAKGSDVTDVFVGGKALYSNKSLVKLDEEKILYEANNKLENFV</sequence>
<dbReference type="PANTHER" id="PTHR43794:SF11">
    <property type="entry name" value="AMIDOHYDROLASE-RELATED DOMAIN-CONTAINING PROTEIN"/>
    <property type="match status" value="1"/>
</dbReference>
<dbReference type="Gene3D" id="3.20.20.140">
    <property type="entry name" value="Metal-dependent hydrolases"/>
    <property type="match status" value="1"/>
</dbReference>
<dbReference type="Gene3D" id="2.30.40.10">
    <property type="entry name" value="Urease, subunit C, domain 1"/>
    <property type="match status" value="1"/>
</dbReference>
<dbReference type="HAMAP" id="MF_01281">
    <property type="entry name" value="MTA_SAH_deamin"/>
    <property type="match status" value="1"/>
</dbReference>
<evidence type="ECO:0000256" key="3">
    <source>
        <dbReference type="ARBA" id="ARBA00022833"/>
    </source>
</evidence>
<dbReference type="CDD" id="cd01298">
    <property type="entry name" value="ATZ_TRZ_like"/>
    <property type="match status" value="1"/>
</dbReference>
<dbReference type="FunFam" id="3.20.20.140:FF:000014">
    <property type="entry name" value="5-methylthioadenosine/S-adenosylhomocysteine deaminase"/>
    <property type="match status" value="1"/>
</dbReference>
<dbReference type="Pfam" id="PF01979">
    <property type="entry name" value="Amidohydro_1"/>
    <property type="match status" value="1"/>
</dbReference>
<comment type="function">
    <text evidence="4">Catalyzes the deamination of 5-methylthioadenosine and S-adenosyl-L-homocysteine into 5-methylthioinosine and S-inosyl-L-homocysteine, respectively. Is also able to deaminate adenosine.</text>
</comment>
<evidence type="ECO:0000256" key="1">
    <source>
        <dbReference type="ARBA" id="ARBA00022723"/>
    </source>
</evidence>
<dbReference type="PANTHER" id="PTHR43794">
    <property type="entry name" value="AMINOHYDROLASE SSNA-RELATED"/>
    <property type="match status" value="1"/>
</dbReference>
<feature type="binding site" evidence="4">
    <location>
        <position position="291"/>
    </location>
    <ligand>
        <name>Zn(2+)</name>
        <dbReference type="ChEBI" id="CHEBI:29105"/>
    </ligand>
</feature>
<keyword evidence="2 4" id="KW-0378">Hydrolase</keyword>
<reference evidence="6 7" key="1">
    <citation type="submission" date="2017-10" db="EMBL/GenBank/DDBJ databases">
        <title>Bacillus sp. nov., a halophilic bacterium isolated from a Keqin Lake.</title>
        <authorList>
            <person name="Wang H."/>
        </authorList>
    </citation>
    <scope>NUCLEOTIDE SEQUENCE [LARGE SCALE GENOMIC DNA]</scope>
    <source>
        <strain evidence="6 7">KQ-12</strain>
    </source>
</reference>
<organism evidence="6 7">
    <name type="scientific">Salipaludibacillus keqinensis</name>
    <dbReference type="NCBI Taxonomy" id="2045207"/>
    <lineage>
        <taxon>Bacteria</taxon>
        <taxon>Bacillati</taxon>
        <taxon>Bacillota</taxon>
        <taxon>Bacilli</taxon>
        <taxon>Bacillales</taxon>
        <taxon>Bacillaceae</taxon>
    </lineage>
</organism>
<dbReference type="InterPro" id="IPR032466">
    <property type="entry name" value="Metal_Hydrolase"/>
</dbReference>
<comment type="catalytic activity">
    <reaction evidence="4">
        <text>S-adenosyl-L-homocysteine + H2O + H(+) = S-inosyl-L-homocysteine + NH4(+)</text>
        <dbReference type="Rhea" id="RHEA:20716"/>
        <dbReference type="ChEBI" id="CHEBI:15377"/>
        <dbReference type="ChEBI" id="CHEBI:15378"/>
        <dbReference type="ChEBI" id="CHEBI:28938"/>
        <dbReference type="ChEBI" id="CHEBI:57856"/>
        <dbReference type="ChEBI" id="CHEBI:57985"/>
        <dbReference type="EC" id="3.5.4.28"/>
    </reaction>
</comment>
<feature type="binding site" evidence="4">
    <location>
        <position position="54"/>
    </location>
    <ligand>
        <name>Zn(2+)</name>
        <dbReference type="ChEBI" id="CHEBI:29105"/>
    </ligand>
</feature>
<dbReference type="OrthoDB" id="9807210at2"/>
<dbReference type="InterPro" id="IPR050287">
    <property type="entry name" value="MTA/SAH_deaminase"/>
</dbReference>
<protein>
    <recommendedName>
        <fullName evidence="4">5-methylthioadenosine/S-adenosylhomocysteine deaminase</fullName>
        <shortName evidence="4">MTA/SAH deaminase</shortName>
        <ecNumber evidence="4">3.5.4.28</ecNumber>
        <ecNumber evidence="4">3.5.4.31</ecNumber>
    </recommendedName>
</protein>
<comment type="cofactor">
    <cofactor evidence="4">
        <name>Zn(2+)</name>
        <dbReference type="ChEBI" id="CHEBI:29105"/>
    </cofactor>
    <text evidence="4">Binds 1 zinc ion per subunit.</text>
</comment>
<dbReference type="InterPro" id="IPR006680">
    <property type="entry name" value="Amidohydro-rel"/>
</dbReference>
<dbReference type="GO" id="GO:0046872">
    <property type="term" value="F:metal ion binding"/>
    <property type="evidence" value="ECO:0007669"/>
    <property type="project" value="UniProtKB-KW"/>
</dbReference>
<keyword evidence="3 4" id="KW-0862">Zinc</keyword>
<evidence type="ECO:0000313" key="6">
    <source>
        <dbReference type="EMBL" id="PYZ95322.1"/>
    </source>
</evidence>
<comment type="similarity">
    <text evidence="4">Belongs to the metallo-dependent hydrolases superfamily. MTA/SAH deaminase family.</text>
</comment>
<feature type="binding site" evidence="4">
    <location>
        <position position="136"/>
    </location>
    <ligand>
        <name>substrate</name>
    </ligand>
</feature>
<evidence type="ECO:0000256" key="2">
    <source>
        <dbReference type="ARBA" id="ARBA00022801"/>
    </source>
</evidence>
<name>A0A323TJL7_9BACI</name>
<keyword evidence="1 4" id="KW-0479">Metal-binding</keyword>
<feature type="binding site" evidence="4">
    <location>
        <position position="176"/>
    </location>
    <ligand>
        <name>substrate</name>
    </ligand>
</feature>
<dbReference type="Proteomes" id="UP000248214">
    <property type="component" value="Unassembled WGS sequence"/>
</dbReference>
<dbReference type="AlphaFoldDB" id="A0A323TJL7"/>
<comment type="caution">
    <text evidence="4">Lacks conserved residue(s) required for the propagation of feature annotation.</text>
</comment>
<proteinExistence type="inferred from homology"/>
<evidence type="ECO:0000313" key="7">
    <source>
        <dbReference type="Proteomes" id="UP000248214"/>
    </source>
</evidence>
<dbReference type="EC" id="3.5.4.28" evidence="4"/>
<comment type="caution">
    <text evidence="6">The sequence shown here is derived from an EMBL/GenBank/DDBJ whole genome shotgun (WGS) entry which is preliminary data.</text>
</comment>
<feature type="binding site" evidence="4">
    <location>
        <position position="203"/>
    </location>
    <ligand>
        <name>Zn(2+)</name>
        <dbReference type="ChEBI" id="CHEBI:29105"/>
    </ligand>
</feature>
<feature type="binding site" evidence="4">
    <location>
        <position position="83"/>
    </location>
    <ligand>
        <name>substrate</name>
    </ligand>
</feature>
<dbReference type="EMBL" id="PDOD01000001">
    <property type="protein sequence ID" value="PYZ95322.1"/>
    <property type="molecule type" value="Genomic_DNA"/>
</dbReference>
<feature type="binding site" evidence="4">
    <location>
        <position position="56"/>
    </location>
    <ligand>
        <name>Zn(2+)</name>
        <dbReference type="ChEBI" id="CHEBI:29105"/>
    </ligand>
</feature>
<comment type="catalytic activity">
    <reaction evidence="4">
        <text>S-methyl-5'-thioadenosine + H2O + H(+) = S-methyl-5'-thioinosine + NH4(+)</text>
        <dbReference type="Rhea" id="RHEA:25025"/>
        <dbReference type="ChEBI" id="CHEBI:15377"/>
        <dbReference type="ChEBI" id="CHEBI:15378"/>
        <dbReference type="ChEBI" id="CHEBI:17509"/>
        <dbReference type="ChEBI" id="CHEBI:28938"/>
        <dbReference type="ChEBI" id="CHEBI:48595"/>
        <dbReference type="EC" id="3.5.4.31"/>
    </reaction>
</comment>
<evidence type="ECO:0000256" key="4">
    <source>
        <dbReference type="HAMAP-Rule" id="MF_01281"/>
    </source>
</evidence>
<feature type="binding site" evidence="4">
    <location>
        <position position="291"/>
    </location>
    <ligand>
        <name>substrate</name>
    </ligand>
</feature>
<accession>A0A323TJL7</accession>
<feature type="domain" description="Amidohydrolase-related" evidence="5">
    <location>
        <begin position="46"/>
        <end position="395"/>
    </location>
</feature>